<evidence type="ECO:0000313" key="4">
    <source>
        <dbReference type="Proteomes" id="UP000243650"/>
    </source>
</evidence>
<dbReference type="EMBL" id="PVNS01000005">
    <property type="protein sequence ID" value="PRO66064.1"/>
    <property type="molecule type" value="Genomic_DNA"/>
</dbReference>
<comment type="caution">
    <text evidence="3">The sequence shown here is derived from an EMBL/GenBank/DDBJ whole genome shotgun (WGS) entry which is preliminary data.</text>
</comment>
<feature type="transmembrane region" description="Helical" evidence="2">
    <location>
        <begin position="33"/>
        <end position="52"/>
    </location>
</feature>
<organism evidence="3 4">
    <name type="scientific">Alkalicoccus urumqiensis</name>
    <name type="common">Bacillus urumqiensis</name>
    <dbReference type="NCBI Taxonomy" id="1548213"/>
    <lineage>
        <taxon>Bacteria</taxon>
        <taxon>Bacillati</taxon>
        <taxon>Bacillota</taxon>
        <taxon>Bacilli</taxon>
        <taxon>Bacillales</taxon>
        <taxon>Bacillaceae</taxon>
        <taxon>Alkalicoccus</taxon>
    </lineage>
</organism>
<keyword evidence="2" id="KW-0472">Membrane</keyword>
<evidence type="ECO:0008006" key="5">
    <source>
        <dbReference type="Google" id="ProtNLM"/>
    </source>
</evidence>
<sequence length="112" mass="11239">MKQLGKAALIGAGIAAVLLTAGAAAGIINVVLIVLAVAAVAAFIPLIVLAFTSKSMPKPTVYGTGKPNSMTTVSRAEASGEDPKKLERAGFWAVIGGALLLGMFAGMIMILA</sequence>
<dbReference type="AlphaFoldDB" id="A0A2P6MIE5"/>
<reference evidence="3 4" key="1">
    <citation type="submission" date="2018-03" db="EMBL/GenBank/DDBJ databases">
        <title>Bacillus urumqiensis sp. nov., a moderately haloalkaliphilic bacterium isolated from a salt lake.</title>
        <authorList>
            <person name="Zhao B."/>
            <person name="Liao Z."/>
        </authorList>
    </citation>
    <scope>NUCLEOTIDE SEQUENCE [LARGE SCALE GENOMIC DNA]</scope>
    <source>
        <strain evidence="3 4">BZ-SZ-XJ18</strain>
    </source>
</reference>
<keyword evidence="4" id="KW-1185">Reference proteome</keyword>
<accession>A0A2P6MIE5</accession>
<evidence type="ECO:0000313" key="3">
    <source>
        <dbReference type="EMBL" id="PRO66064.1"/>
    </source>
</evidence>
<feature type="transmembrane region" description="Helical" evidence="2">
    <location>
        <begin position="89"/>
        <end position="111"/>
    </location>
</feature>
<keyword evidence="2" id="KW-0812">Transmembrane</keyword>
<evidence type="ECO:0000256" key="1">
    <source>
        <dbReference type="SAM" id="MobiDB-lite"/>
    </source>
</evidence>
<dbReference type="RefSeq" id="WP_105958747.1">
    <property type="nucleotide sequence ID" value="NZ_PVNS01000005.1"/>
</dbReference>
<name>A0A2P6MIE5_ALKUR</name>
<dbReference type="OrthoDB" id="2974109at2"/>
<gene>
    <name evidence="3" type="ORF">C6I21_07115</name>
</gene>
<feature type="region of interest" description="Disordered" evidence="1">
    <location>
        <begin position="58"/>
        <end position="84"/>
    </location>
</feature>
<protein>
    <recommendedName>
        <fullName evidence="5">DUF3899 domain-containing protein</fullName>
    </recommendedName>
</protein>
<keyword evidence="2" id="KW-1133">Transmembrane helix</keyword>
<proteinExistence type="predicted"/>
<evidence type="ECO:0000256" key="2">
    <source>
        <dbReference type="SAM" id="Phobius"/>
    </source>
</evidence>
<dbReference type="Proteomes" id="UP000243650">
    <property type="component" value="Unassembled WGS sequence"/>
</dbReference>